<evidence type="ECO:0000256" key="2">
    <source>
        <dbReference type="ARBA" id="ARBA00023136"/>
    </source>
</evidence>
<dbReference type="Gene3D" id="3.55.50.30">
    <property type="match status" value="1"/>
</dbReference>
<dbReference type="InterPro" id="IPR011662">
    <property type="entry name" value="Secretin/TonB_short_N"/>
</dbReference>
<feature type="domain" description="Secretin/TonB short N-terminal" evidence="4">
    <location>
        <begin position="40"/>
        <end position="91"/>
    </location>
</feature>
<evidence type="ECO:0000313" key="6">
    <source>
        <dbReference type="Proteomes" id="UP000620266"/>
    </source>
</evidence>
<organism evidence="5 6">
    <name type="scientific">Oxalicibacterium flavum</name>
    <dbReference type="NCBI Taxonomy" id="179467"/>
    <lineage>
        <taxon>Bacteria</taxon>
        <taxon>Pseudomonadati</taxon>
        <taxon>Pseudomonadota</taxon>
        <taxon>Betaproteobacteria</taxon>
        <taxon>Burkholderiales</taxon>
        <taxon>Oxalobacteraceae</taxon>
        <taxon>Oxalicibacterium</taxon>
    </lineage>
</organism>
<protein>
    <recommendedName>
        <fullName evidence="4">Secretin/TonB short N-terminal domain-containing protein</fullName>
    </recommendedName>
</protein>
<dbReference type="Proteomes" id="UP000620266">
    <property type="component" value="Unassembled WGS sequence"/>
</dbReference>
<evidence type="ECO:0000259" key="4">
    <source>
        <dbReference type="SMART" id="SM00965"/>
    </source>
</evidence>
<dbReference type="SMART" id="SM00965">
    <property type="entry name" value="STN"/>
    <property type="match status" value="1"/>
</dbReference>
<dbReference type="RefSeq" id="WP_188394217.1">
    <property type="nucleotide sequence ID" value="NZ_BMCG01000001.1"/>
</dbReference>
<dbReference type="AlphaFoldDB" id="A0A8J2XX41"/>
<gene>
    <name evidence="5" type="ORF">GCM10007205_00940</name>
</gene>
<accession>A0A8J2XX41</accession>
<keyword evidence="3" id="KW-0998">Cell outer membrane</keyword>
<dbReference type="EMBL" id="BMCG01000001">
    <property type="protein sequence ID" value="GGB95529.1"/>
    <property type="molecule type" value="Genomic_DNA"/>
</dbReference>
<evidence type="ECO:0000313" key="5">
    <source>
        <dbReference type="EMBL" id="GGB95529.1"/>
    </source>
</evidence>
<proteinExistence type="predicted"/>
<reference evidence="5" key="1">
    <citation type="journal article" date="2014" name="Int. J. Syst. Evol. Microbiol.">
        <title>Complete genome sequence of Corynebacterium casei LMG S-19264T (=DSM 44701T), isolated from a smear-ripened cheese.</title>
        <authorList>
            <consortium name="US DOE Joint Genome Institute (JGI-PGF)"/>
            <person name="Walter F."/>
            <person name="Albersmeier A."/>
            <person name="Kalinowski J."/>
            <person name="Ruckert C."/>
        </authorList>
    </citation>
    <scope>NUCLEOTIDE SEQUENCE</scope>
    <source>
        <strain evidence="5">CCM 7086</strain>
    </source>
</reference>
<evidence type="ECO:0000256" key="3">
    <source>
        <dbReference type="ARBA" id="ARBA00023237"/>
    </source>
</evidence>
<sequence length="197" mass="21275">MAPVSSGVEDELSATGSVHLVIPALPLQQALDMFGARTGWSGLYLSSTTNNLWSTPLSGWYTPSQALRILLLGTGLRAHFTAANAFVLEQSDFDGAATDTRVLGYDAVLQRGIRDAFCGDPFLAVRDFRAAIRLYVNTQGRIHRVDLLDTTGDARRDQAIVAALRGTHLAEVPADTQRPFFILLLPQSGSLDGCQSE</sequence>
<keyword evidence="2" id="KW-0472">Membrane</keyword>
<name>A0A8J2XX41_9BURK</name>
<evidence type="ECO:0000256" key="1">
    <source>
        <dbReference type="ARBA" id="ARBA00022448"/>
    </source>
</evidence>
<dbReference type="GO" id="GO:0019867">
    <property type="term" value="C:outer membrane"/>
    <property type="evidence" value="ECO:0007669"/>
    <property type="project" value="InterPro"/>
</dbReference>
<keyword evidence="1" id="KW-0813">Transport</keyword>
<dbReference type="SUPFAM" id="SSF74653">
    <property type="entry name" value="TolA/TonB C-terminal domain"/>
    <property type="match status" value="1"/>
</dbReference>
<reference evidence="5" key="2">
    <citation type="submission" date="2020-09" db="EMBL/GenBank/DDBJ databases">
        <authorList>
            <person name="Sun Q."/>
            <person name="Sedlacek I."/>
        </authorList>
    </citation>
    <scope>NUCLEOTIDE SEQUENCE</scope>
    <source>
        <strain evidence="5">CCM 7086</strain>
    </source>
</reference>
<comment type="caution">
    <text evidence="5">The sequence shown here is derived from an EMBL/GenBank/DDBJ whole genome shotgun (WGS) entry which is preliminary data.</text>
</comment>
<keyword evidence="6" id="KW-1185">Reference proteome</keyword>